<proteinExistence type="predicted"/>
<protein>
    <submittedName>
        <fullName evidence="1">Uncharacterized protein</fullName>
    </submittedName>
</protein>
<accession>A0AAD8B7Z4</accession>
<gene>
    <name evidence="1" type="ORF">Bpfe_021501</name>
</gene>
<name>A0AAD8B7Z4_BIOPF</name>
<evidence type="ECO:0000313" key="1">
    <source>
        <dbReference type="EMBL" id="KAK0049073.1"/>
    </source>
</evidence>
<keyword evidence="2" id="KW-1185">Reference proteome</keyword>
<reference evidence="1" key="1">
    <citation type="journal article" date="2023" name="PLoS Negl. Trop. Dis.">
        <title>A genome sequence for Biomphalaria pfeifferi, the major vector snail for the human-infecting parasite Schistosoma mansoni.</title>
        <authorList>
            <person name="Bu L."/>
            <person name="Lu L."/>
            <person name="Laidemitt M.R."/>
            <person name="Zhang S.M."/>
            <person name="Mutuku M."/>
            <person name="Mkoji G."/>
            <person name="Steinauer M."/>
            <person name="Loker E.S."/>
        </authorList>
    </citation>
    <scope>NUCLEOTIDE SEQUENCE</scope>
    <source>
        <strain evidence="1">KasaAsao</strain>
    </source>
</reference>
<reference evidence="1" key="2">
    <citation type="submission" date="2023-04" db="EMBL/GenBank/DDBJ databases">
        <authorList>
            <person name="Bu L."/>
            <person name="Lu L."/>
            <person name="Laidemitt M.R."/>
            <person name="Zhang S.M."/>
            <person name="Mutuku M."/>
            <person name="Mkoji G."/>
            <person name="Steinauer M."/>
            <person name="Loker E.S."/>
        </authorList>
    </citation>
    <scope>NUCLEOTIDE SEQUENCE</scope>
    <source>
        <strain evidence="1">KasaAsao</strain>
        <tissue evidence="1">Whole Snail</tissue>
    </source>
</reference>
<evidence type="ECO:0000313" key="2">
    <source>
        <dbReference type="Proteomes" id="UP001233172"/>
    </source>
</evidence>
<comment type="caution">
    <text evidence="1">The sequence shown here is derived from an EMBL/GenBank/DDBJ whole genome shotgun (WGS) entry which is preliminary data.</text>
</comment>
<organism evidence="1 2">
    <name type="scientific">Biomphalaria pfeifferi</name>
    <name type="common">Bloodfluke planorb</name>
    <name type="synonym">Freshwater snail</name>
    <dbReference type="NCBI Taxonomy" id="112525"/>
    <lineage>
        <taxon>Eukaryota</taxon>
        <taxon>Metazoa</taxon>
        <taxon>Spiralia</taxon>
        <taxon>Lophotrochozoa</taxon>
        <taxon>Mollusca</taxon>
        <taxon>Gastropoda</taxon>
        <taxon>Heterobranchia</taxon>
        <taxon>Euthyneura</taxon>
        <taxon>Panpulmonata</taxon>
        <taxon>Hygrophila</taxon>
        <taxon>Lymnaeoidea</taxon>
        <taxon>Planorbidae</taxon>
        <taxon>Biomphalaria</taxon>
    </lineage>
</organism>
<dbReference type="Proteomes" id="UP001233172">
    <property type="component" value="Unassembled WGS sequence"/>
</dbReference>
<sequence length="138" mass="15353">MGYNPKQVGTTILVLIFGPRPSVQVLNSVVRRFYGLQPKTGGHHHFGPYIWSSTICPGPQLCGQEILWATTQNRWAPPFWSLYLVLDHLSRSSTLWSGDFMGYNPKQVGTTILVLIFGPQPSVQVLSSVDVLSSQCHL</sequence>
<dbReference type="AlphaFoldDB" id="A0AAD8B7Z4"/>
<dbReference type="EMBL" id="JASAOG010000130">
    <property type="protein sequence ID" value="KAK0049073.1"/>
    <property type="molecule type" value="Genomic_DNA"/>
</dbReference>